<evidence type="ECO:0000313" key="14">
    <source>
        <dbReference type="Proteomes" id="UP000264753"/>
    </source>
</evidence>
<proteinExistence type="predicted"/>
<evidence type="ECO:0000256" key="7">
    <source>
        <dbReference type="ARBA" id="ARBA00022737"/>
    </source>
</evidence>
<keyword evidence="6" id="KW-0479">Metal-binding</keyword>
<organism evidence="13 14">
    <name type="scientific">Thalassospira lucentensis</name>
    <dbReference type="NCBI Taxonomy" id="168935"/>
    <lineage>
        <taxon>Bacteria</taxon>
        <taxon>Pseudomonadati</taxon>
        <taxon>Pseudomonadota</taxon>
        <taxon>Alphaproteobacteria</taxon>
        <taxon>Rhodospirillales</taxon>
        <taxon>Thalassospiraceae</taxon>
        <taxon>Thalassospira</taxon>
    </lineage>
</organism>
<evidence type="ECO:0000259" key="12">
    <source>
        <dbReference type="Pfam" id="PF01556"/>
    </source>
</evidence>
<comment type="subunit">
    <text evidence="3">Homodimer.</text>
</comment>
<evidence type="ECO:0000256" key="6">
    <source>
        <dbReference type="ARBA" id="ARBA00022723"/>
    </source>
</evidence>
<dbReference type="PANTHER" id="PTHR43096:SF48">
    <property type="entry name" value="CHAPERONE PROTEIN DNAJ"/>
    <property type="match status" value="1"/>
</dbReference>
<feature type="domain" description="Chaperone DnaJ C-terminal" evidence="12">
    <location>
        <begin position="1"/>
        <end position="70"/>
    </location>
</feature>
<dbReference type="Gene3D" id="2.60.260.20">
    <property type="entry name" value="Urease metallochaperone UreE, N-terminal domain"/>
    <property type="match status" value="1"/>
</dbReference>
<evidence type="ECO:0000256" key="8">
    <source>
        <dbReference type="ARBA" id="ARBA00022771"/>
    </source>
</evidence>
<keyword evidence="5" id="KW-0235">DNA replication</keyword>
<keyword evidence="4" id="KW-0963">Cytoplasm</keyword>
<dbReference type="GO" id="GO:0008270">
    <property type="term" value="F:zinc ion binding"/>
    <property type="evidence" value="ECO:0007669"/>
    <property type="project" value="UniProtKB-KW"/>
</dbReference>
<keyword evidence="11" id="KW-0143">Chaperone</keyword>
<protein>
    <submittedName>
        <fullName evidence="13">Molecular chaperone DnaJ</fullName>
    </submittedName>
</protein>
<dbReference type="GO" id="GO:0051082">
    <property type="term" value="F:unfolded protein binding"/>
    <property type="evidence" value="ECO:0007669"/>
    <property type="project" value="InterPro"/>
</dbReference>
<evidence type="ECO:0000256" key="2">
    <source>
        <dbReference type="ARBA" id="ARBA00004496"/>
    </source>
</evidence>
<evidence type="ECO:0000256" key="5">
    <source>
        <dbReference type="ARBA" id="ARBA00022705"/>
    </source>
</evidence>
<dbReference type="EMBL" id="DOOG01000142">
    <property type="protein sequence ID" value="HBU99568.1"/>
    <property type="molecule type" value="Genomic_DNA"/>
</dbReference>
<feature type="non-terminal residue" evidence="13">
    <location>
        <position position="1"/>
    </location>
</feature>
<dbReference type="Proteomes" id="UP000264753">
    <property type="component" value="Unassembled WGS sequence"/>
</dbReference>
<dbReference type="FunFam" id="2.60.260.20:FF:000004">
    <property type="entry name" value="Molecular chaperone DnaJ"/>
    <property type="match status" value="1"/>
</dbReference>
<gene>
    <name evidence="13" type="ORF">DEF21_16925</name>
</gene>
<dbReference type="GO" id="GO:0042026">
    <property type="term" value="P:protein refolding"/>
    <property type="evidence" value="ECO:0007669"/>
    <property type="project" value="TreeGrafter"/>
</dbReference>
<accession>A0A358HWQ2</accession>
<evidence type="ECO:0000313" key="13">
    <source>
        <dbReference type="EMBL" id="HBU99568.1"/>
    </source>
</evidence>
<dbReference type="AlphaFoldDB" id="A0A358HWQ2"/>
<reference evidence="13 14" key="1">
    <citation type="journal article" date="2018" name="Nat. Biotechnol.">
        <title>A standardized bacterial taxonomy based on genome phylogeny substantially revises the tree of life.</title>
        <authorList>
            <person name="Parks D.H."/>
            <person name="Chuvochina M."/>
            <person name="Waite D.W."/>
            <person name="Rinke C."/>
            <person name="Skarshewski A."/>
            <person name="Chaumeil P.A."/>
            <person name="Hugenholtz P."/>
        </authorList>
    </citation>
    <scope>NUCLEOTIDE SEQUENCE [LARGE SCALE GENOMIC DNA]</scope>
    <source>
        <strain evidence="13">UBA8707</strain>
    </source>
</reference>
<evidence type="ECO:0000256" key="4">
    <source>
        <dbReference type="ARBA" id="ARBA00022490"/>
    </source>
</evidence>
<dbReference type="Pfam" id="PF01556">
    <property type="entry name" value="DnaJ_C"/>
    <property type="match status" value="1"/>
</dbReference>
<evidence type="ECO:0000256" key="9">
    <source>
        <dbReference type="ARBA" id="ARBA00022833"/>
    </source>
</evidence>
<dbReference type="RefSeq" id="WP_276654137.1">
    <property type="nucleotide sequence ID" value="NZ_DOOG01000142.1"/>
</dbReference>
<dbReference type="SUPFAM" id="SSF49493">
    <property type="entry name" value="HSP40/DnaJ peptide-binding domain"/>
    <property type="match status" value="1"/>
</dbReference>
<comment type="caution">
    <text evidence="13">The sequence shown here is derived from an EMBL/GenBank/DDBJ whole genome shotgun (WGS) entry which is preliminary data.</text>
</comment>
<evidence type="ECO:0000256" key="3">
    <source>
        <dbReference type="ARBA" id="ARBA00011738"/>
    </source>
</evidence>
<dbReference type="GO" id="GO:0005737">
    <property type="term" value="C:cytoplasm"/>
    <property type="evidence" value="ECO:0007669"/>
    <property type="project" value="UniProtKB-SubCell"/>
</dbReference>
<comment type="cofactor">
    <cofactor evidence="1">
        <name>Zn(2+)</name>
        <dbReference type="ChEBI" id="CHEBI:29105"/>
    </cofactor>
</comment>
<dbReference type="CDD" id="cd10747">
    <property type="entry name" value="DnaJ_C"/>
    <property type="match status" value="1"/>
</dbReference>
<dbReference type="InterPro" id="IPR002939">
    <property type="entry name" value="DnaJ_C"/>
</dbReference>
<keyword evidence="7" id="KW-0677">Repeat</keyword>
<dbReference type="GO" id="GO:0006260">
    <property type="term" value="P:DNA replication"/>
    <property type="evidence" value="ECO:0007669"/>
    <property type="project" value="UniProtKB-KW"/>
</dbReference>
<name>A0A358HWQ2_9PROT</name>
<keyword evidence="8" id="KW-0863">Zinc-finger</keyword>
<keyword evidence="9" id="KW-0862">Zinc</keyword>
<evidence type="ECO:0000256" key="1">
    <source>
        <dbReference type="ARBA" id="ARBA00001947"/>
    </source>
</evidence>
<dbReference type="InterPro" id="IPR008971">
    <property type="entry name" value="HSP40/DnaJ_pept-bd"/>
</dbReference>
<sequence length="113" mass="12585">NLYCRIPIPMGKAALGGTIEVPTIEGTRTRINIPAGTQSGQQLRLRGKGMTILRSQARGDMFVEISVETPVNLTDRQKELLEEFDEISRAEGSSPESEGFFSKMKEIWKDLTD</sequence>
<evidence type="ECO:0000256" key="11">
    <source>
        <dbReference type="ARBA" id="ARBA00023186"/>
    </source>
</evidence>
<keyword evidence="10" id="KW-0346">Stress response</keyword>
<dbReference type="PANTHER" id="PTHR43096">
    <property type="entry name" value="DNAJ HOMOLOG 1, MITOCHONDRIAL-RELATED"/>
    <property type="match status" value="1"/>
</dbReference>
<comment type="subcellular location">
    <subcellularLocation>
        <location evidence="2">Cytoplasm</location>
    </subcellularLocation>
</comment>
<evidence type="ECO:0000256" key="10">
    <source>
        <dbReference type="ARBA" id="ARBA00023016"/>
    </source>
</evidence>